<dbReference type="EMBL" id="JAIPUX010001232">
    <property type="protein sequence ID" value="KAH0625145.1"/>
    <property type="molecule type" value="Genomic_DNA"/>
</dbReference>
<dbReference type="Proteomes" id="UP000826234">
    <property type="component" value="Unassembled WGS sequence"/>
</dbReference>
<dbReference type="SUPFAM" id="SSF51092">
    <property type="entry name" value="Vitelline membrane outer protein-I (VMO-I)"/>
    <property type="match status" value="1"/>
</dbReference>
<feature type="signal peptide" evidence="1">
    <location>
        <begin position="1"/>
        <end position="25"/>
    </location>
</feature>
<protein>
    <recommendedName>
        <fullName evidence="4">Vitelline membrane outer layer protein 1</fullName>
    </recommendedName>
</protein>
<gene>
    <name evidence="2" type="ORF">JD844_033297</name>
</gene>
<dbReference type="InterPro" id="IPR005515">
    <property type="entry name" value="VOMI"/>
</dbReference>
<keyword evidence="1" id="KW-0732">Signal</keyword>
<reference evidence="2 3" key="1">
    <citation type="journal article" date="2022" name="Gigascience">
        <title>A chromosome-level genome assembly and annotation of the desert horned lizard, Phrynosoma platyrhinos, provides insight into chromosomal rearrangements among reptiles.</title>
        <authorList>
            <person name="Koochekian N."/>
            <person name="Ascanio A."/>
            <person name="Farleigh K."/>
            <person name="Card D.C."/>
            <person name="Schield D.R."/>
            <person name="Castoe T.A."/>
            <person name="Jezkova T."/>
        </authorList>
    </citation>
    <scope>NUCLEOTIDE SEQUENCE [LARGE SCALE GENOMIC DNA]</scope>
    <source>
        <strain evidence="2">NK-2021</strain>
    </source>
</reference>
<name>A0ABQ7T6R1_PHRPL</name>
<evidence type="ECO:0008006" key="4">
    <source>
        <dbReference type="Google" id="ProtNLM"/>
    </source>
</evidence>
<dbReference type="Gene3D" id="2.100.10.20">
    <property type="entry name" value="Vitelline membrane outer layer protein I (VOMI)"/>
    <property type="match status" value="1"/>
</dbReference>
<comment type="caution">
    <text evidence="2">The sequence shown here is derived from an EMBL/GenBank/DDBJ whole genome shotgun (WGS) entry which is preliminary data.</text>
</comment>
<dbReference type="PANTHER" id="PTHR18841:SF2">
    <property type="entry name" value="VITELLINE MEMBRANE OUTER LAYER PROTEIN 1 HOMOLOG"/>
    <property type="match status" value="1"/>
</dbReference>
<evidence type="ECO:0000256" key="1">
    <source>
        <dbReference type="SAM" id="SignalP"/>
    </source>
</evidence>
<feature type="chain" id="PRO_5047520025" description="Vitelline membrane outer layer protein 1" evidence="1">
    <location>
        <begin position="26"/>
        <end position="204"/>
    </location>
</feature>
<keyword evidence="3" id="KW-1185">Reference proteome</keyword>
<evidence type="ECO:0000313" key="2">
    <source>
        <dbReference type="EMBL" id="KAH0625145.1"/>
    </source>
</evidence>
<organism evidence="2 3">
    <name type="scientific">Phrynosoma platyrhinos</name>
    <name type="common">Desert horned lizard</name>
    <dbReference type="NCBI Taxonomy" id="52577"/>
    <lineage>
        <taxon>Eukaryota</taxon>
        <taxon>Metazoa</taxon>
        <taxon>Chordata</taxon>
        <taxon>Craniata</taxon>
        <taxon>Vertebrata</taxon>
        <taxon>Euteleostomi</taxon>
        <taxon>Lepidosauria</taxon>
        <taxon>Squamata</taxon>
        <taxon>Bifurcata</taxon>
        <taxon>Unidentata</taxon>
        <taxon>Episquamata</taxon>
        <taxon>Toxicofera</taxon>
        <taxon>Iguania</taxon>
        <taxon>Phrynosomatidae</taxon>
        <taxon>Phrynosomatinae</taxon>
        <taxon>Phrynosoma</taxon>
    </lineage>
</organism>
<evidence type="ECO:0000313" key="3">
    <source>
        <dbReference type="Proteomes" id="UP000826234"/>
    </source>
</evidence>
<sequence length="204" mass="22591">MQAGFSIIGSLVLLLLSCYLWDAEAICCKRKVKGYNWYPFSVISVRNGGRWGQWGPRHYCPKGYAISFSLKVQPFQGILYDDTSLNGIRLHCSDGSLVTSAVGTKGRWTRAKSCRGRDFMQSFRLRVSKPQLLGDDTAANNIQFKCSNGAQLDGNGLPLGQYGKWSKSCKRGICGLQTKVDKPKGLGRLDGTGLNDVRFFCCKN</sequence>
<proteinExistence type="predicted"/>
<dbReference type="InterPro" id="IPR036706">
    <property type="entry name" value="VOMI_sf"/>
</dbReference>
<accession>A0ABQ7T6R1</accession>
<dbReference type="PANTHER" id="PTHR18841">
    <property type="entry name" value="VITELLINE MEMBRANE OUTER LAYER PROTEIN I-RELATED"/>
    <property type="match status" value="1"/>
</dbReference>
<dbReference type="Pfam" id="PF03762">
    <property type="entry name" value="VOMI"/>
    <property type="match status" value="1"/>
</dbReference>